<sequence>MCLMAVTGGSTKESSGSTSAADADKVKDCDSSVYQVKDFVNLSLNEKIKDFEYLCVCLENSNFNRHHLTLENEKLKNQLKNKDLDYSKLKIECRDLILSNKLIFEEKQAAENVTKNIQMIIKNWTHSHKKVSKLINDQISFQATKILGGDFESAVKIFKKVETESAFRSKEELIEDFKNKFVPLGFQKETELIEKHCSINKEGDINIQTKISAIDPSLKGSEQENVGVSTENLIKFPMSDGEFHTVTNIACEAPECLTSAAASDDSKKKCTFSKEVNKFRFSKTKKSKPIRPITDVVIHLI</sequence>
<comment type="caution">
    <text evidence="1">The sequence shown here is derived from an EMBL/GenBank/DDBJ whole genome shotgun (WGS) entry which is preliminary data.</text>
</comment>
<accession>A0ACB9F6P7</accession>
<name>A0ACB9F6P7_CICIN</name>
<keyword evidence="2" id="KW-1185">Reference proteome</keyword>
<dbReference type="EMBL" id="CM042011">
    <property type="protein sequence ID" value="KAI3767018.1"/>
    <property type="molecule type" value="Genomic_DNA"/>
</dbReference>
<dbReference type="Proteomes" id="UP001055811">
    <property type="component" value="Linkage Group LG03"/>
</dbReference>
<organism evidence="1 2">
    <name type="scientific">Cichorium intybus</name>
    <name type="common">Chicory</name>
    <dbReference type="NCBI Taxonomy" id="13427"/>
    <lineage>
        <taxon>Eukaryota</taxon>
        <taxon>Viridiplantae</taxon>
        <taxon>Streptophyta</taxon>
        <taxon>Embryophyta</taxon>
        <taxon>Tracheophyta</taxon>
        <taxon>Spermatophyta</taxon>
        <taxon>Magnoliopsida</taxon>
        <taxon>eudicotyledons</taxon>
        <taxon>Gunneridae</taxon>
        <taxon>Pentapetalae</taxon>
        <taxon>asterids</taxon>
        <taxon>campanulids</taxon>
        <taxon>Asterales</taxon>
        <taxon>Asteraceae</taxon>
        <taxon>Cichorioideae</taxon>
        <taxon>Cichorieae</taxon>
        <taxon>Cichoriinae</taxon>
        <taxon>Cichorium</taxon>
    </lineage>
</organism>
<proteinExistence type="predicted"/>
<protein>
    <submittedName>
        <fullName evidence="1">Uncharacterized protein</fullName>
    </submittedName>
</protein>
<gene>
    <name evidence="1" type="ORF">L2E82_17099</name>
</gene>
<evidence type="ECO:0000313" key="1">
    <source>
        <dbReference type="EMBL" id="KAI3767018.1"/>
    </source>
</evidence>
<reference evidence="2" key="1">
    <citation type="journal article" date="2022" name="Mol. Ecol. Resour.">
        <title>The genomes of chicory, endive, great burdock and yacon provide insights into Asteraceae palaeo-polyploidization history and plant inulin production.</title>
        <authorList>
            <person name="Fan W."/>
            <person name="Wang S."/>
            <person name="Wang H."/>
            <person name="Wang A."/>
            <person name="Jiang F."/>
            <person name="Liu H."/>
            <person name="Zhao H."/>
            <person name="Xu D."/>
            <person name="Zhang Y."/>
        </authorList>
    </citation>
    <scope>NUCLEOTIDE SEQUENCE [LARGE SCALE GENOMIC DNA]</scope>
    <source>
        <strain evidence="2">cv. Punajuju</strain>
    </source>
</reference>
<evidence type="ECO:0000313" key="2">
    <source>
        <dbReference type="Proteomes" id="UP001055811"/>
    </source>
</evidence>
<reference evidence="1 2" key="2">
    <citation type="journal article" date="2022" name="Mol. Ecol. Resour.">
        <title>The genomes of chicory, endive, great burdock and yacon provide insights into Asteraceae paleo-polyploidization history and plant inulin production.</title>
        <authorList>
            <person name="Fan W."/>
            <person name="Wang S."/>
            <person name="Wang H."/>
            <person name="Wang A."/>
            <person name="Jiang F."/>
            <person name="Liu H."/>
            <person name="Zhao H."/>
            <person name="Xu D."/>
            <person name="Zhang Y."/>
        </authorList>
    </citation>
    <scope>NUCLEOTIDE SEQUENCE [LARGE SCALE GENOMIC DNA]</scope>
    <source>
        <strain evidence="2">cv. Punajuju</strain>
        <tissue evidence="1">Leaves</tissue>
    </source>
</reference>